<organism evidence="3 4">
    <name type="scientific">Mycolicibacillus trivialis</name>
    <dbReference type="NCBI Taxonomy" id="1798"/>
    <lineage>
        <taxon>Bacteria</taxon>
        <taxon>Bacillati</taxon>
        <taxon>Actinomycetota</taxon>
        <taxon>Actinomycetes</taxon>
        <taxon>Mycobacteriales</taxon>
        <taxon>Mycobacteriaceae</taxon>
        <taxon>Mycolicibacillus</taxon>
    </lineage>
</organism>
<feature type="signal peptide" evidence="2">
    <location>
        <begin position="1"/>
        <end position="28"/>
    </location>
</feature>
<dbReference type="EMBL" id="LQPZ01000021">
    <property type="protein sequence ID" value="ORX04999.1"/>
    <property type="molecule type" value="Genomic_DNA"/>
</dbReference>
<proteinExistence type="predicted"/>
<accession>A0A1X2EK62</accession>
<evidence type="ECO:0000256" key="1">
    <source>
        <dbReference type="SAM" id="MobiDB-lite"/>
    </source>
</evidence>
<gene>
    <name evidence="3" type="ORF">AWC30_09330</name>
</gene>
<evidence type="ECO:0000313" key="4">
    <source>
        <dbReference type="Proteomes" id="UP000193090"/>
    </source>
</evidence>
<sequence>MNRVMFWMPAIAIAVALPLLSETASVGAAPAADERGYLHSSARCDGTAVLFGSTSSSRVAICRDGDGDYEYRGVRLSDGAALRLPATAKNGAYVATNDGVTYTVSASALRVSDGDTVLREEPLVDVHDTAPETAATPAATPADTPTPSTPLPPPLAAEEGYDS</sequence>
<comment type="caution">
    <text evidence="3">The sequence shown here is derived from an EMBL/GenBank/DDBJ whole genome shotgun (WGS) entry which is preliminary data.</text>
</comment>
<evidence type="ECO:0000256" key="2">
    <source>
        <dbReference type="SAM" id="SignalP"/>
    </source>
</evidence>
<feature type="chain" id="PRO_5039589142" description="Serine/threonine protein kinase" evidence="2">
    <location>
        <begin position="29"/>
        <end position="163"/>
    </location>
</feature>
<feature type="compositionally biased region" description="Low complexity" evidence="1">
    <location>
        <begin position="131"/>
        <end position="146"/>
    </location>
</feature>
<name>A0A1X2EK62_9MYCO</name>
<protein>
    <recommendedName>
        <fullName evidence="5">Serine/threonine protein kinase</fullName>
    </recommendedName>
</protein>
<dbReference type="Proteomes" id="UP000193090">
    <property type="component" value="Unassembled WGS sequence"/>
</dbReference>
<feature type="region of interest" description="Disordered" evidence="1">
    <location>
        <begin position="125"/>
        <end position="163"/>
    </location>
</feature>
<keyword evidence="2" id="KW-0732">Signal</keyword>
<dbReference type="AlphaFoldDB" id="A0A1X2EK62"/>
<evidence type="ECO:0008006" key="5">
    <source>
        <dbReference type="Google" id="ProtNLM"/>
    </source>
</evidence>
<dbReference type="STRING" id="1798.AWC30_09330"/>
<dbReference type="RefSeq" id="WP_085109883.1">
    <property type="nucleotide sequence ID" value="NZ_JACKSN010000120.1"/>
</dbReference>
<reference evidence="3 4" key="1">
    <citation type="submission" date="2016-01" db="EMBL/GenBank/DDBJ databases">
        <title>The new phylogeny of the genus Mycobacterium.</title>
        <authorList>
            <person name="Tarcisio F."/>
            <person name="Conor M."/>
            <person name="Antonella G."/>
            <person name="Elisabetta G."/>
            <person name="Giulia F.S."/>
            <person name="Sara T."/>
            <person name="Anna F."/>
            <person name="Clotilde B."/>
            <person name="Roberto B."/>
            <person name="Veronica D.S."/>
            <person name="Fabio R."/>
            <person name="Monica P."/>
            <person name="Olivier J."/>
            <person name="Enrico T."/>
            <person name="Nicola S."/>
        </authorList>
    </citation>
    <scope>NUCLEOTIDE SEQUENCE [LARGE SCALE GENOMIC DNA]</scope>
    <source>
        <strain evidence="3 4">DSM 44153</strain>
    </source>
</reference>
<evidence type="ECO:0000313" key="3">
    <source>
        <dbReference type="EMBL" id="ORX04999.1"/>
    </source>
</evidence>
<dbReference type="OrthoDB" id="4629248at2"/>
<keyword evidence="4" id="KW-1185">Reference proteome</keyword>